<dbReference type="CDD" id="cd24029">
    <property type="entry name" value="ASKHA_NBD_HSP70_DnaK_HscA_HscC"/>
    <property type="match status" value="1"/>
</dbReference>
<evidence type="ECO:0000256" key="2">
    <source>
        <dbReference type="ARBA" id="ARBA00022741"/>
    </source>
</evidence>
<dbReference type="InterPro" id="IPR043129">
    <property type="entry name" value="ATPase_NBD"/>
</dbReference>
<gene>
    <name evidence="6" type="primary">dnaK_3</name>
    <name evidence="6" type="ORF">Q31b_30600</name>
</gene>
<sequence>MNISPKSSFAKPPVVSRTVGIDLGTTRSVVAFIDGNGYPQTIINGDGDMTTPSAVAFEGGTVLVGKDAIKSLAITPDRVVQFAKREIGTQRYIISVDGVDYPAELIESFILGRLRRDAERHFGETIQDAVITVPAFFNEPKRRATMDAGMLAGLNVKAVINEPTAAALAYGVEHGLMNEDGVFAKSQTILVYDLGGGTFDVSVLKIKGESIDVIAVDGNSRLGGIDWDECILQWITEQFKTQCKATDQQIKTSRGILLKEAEEIKHSLTSREKVAVKIRLDEHVLQTHINRALFNSLTAHLLDRTRFTLRKVLEESKLKWPQIERVLLVGGSTRMPQVIEMLRKETKSILDQSVSPDQAVAYGAAVYGRILSERDELDFDLDEATESGHDGSMRITDVNAHHLGVLGVELKTGRPQGQVIIPKNTPLPAMNVARFKTAKPNQKSVVIKVIEGGDLRGQNATTIGTFSVRDLPNGLPAGSPVDVILRYNNDGIIQAEAIVVATGKKNRIEIKREAGLSADEIDGWQDASKDIFEALGLD</sequence>
<evidence type="ECO:0000256" key="4">
    <source>
        <dbReference type="ARBA" id="ARBA00023186"/>
    </source>
</evidence>
<comment type="similarity">
    <text evidence="1 5">Belongs to the heat shock protein 70 family.</text>
</comment>
<dbReference type="Pfam" id="PF00012">
    <property type="entry name" value="HSP70"/>
    <property type="match status" value="1"/>
</dbReference>
<dbReference type="SUPFAM" id="SSF100920">
    <property type="entry name" value="Heat shock protein 70kD (HSP70), peptide-binding domain"/>
    <property type="match status" value="1"/>
</dbReference>
<organism evidence="6 7">
    <name type="scientific">Novipirellula aureliae</name>
    <dbReference type="NCBI Taxonomy" id="2527966"/>
    <lineage>
        <taxon>Bacteria</taxon>
        <taxon>Pseudomonadati</taxon>
        <taxon>Planctomycetota</taxon>
        <taxon>Planctomycetia</taxon>
        <taxon>Pirellulales</taxon>
        <taxon>Pirellulaceae</taxon>
        <taxon>Novipirellula</taxon>
    </lineage>
</organism>
<dbReference type="InterPro" id="IPR018181">
    <property type="entry name" value="Heat_shock_70_CS"/>
</dbReference>
<dbReference type="PROSITE" id="PS01036">
    <property type="entry name" value="HSP70_3"/>
    <property type="match status" value="1"/>
</dbReference>
<dbReference type="Gene3D" id="3.30.420.40">
    <property type="match status" value="2"/>
</dbReference>
<protein>
    <submittedName>
        <fullName evidence="6">Chaperone protein DnaK</fullName>
    </submittedName>
</protein>
<dbReference type="Gene3D" id="3.90.640.10">
    <property type="entry name" value="Actin, Chain A, domain 4"/>
    <property type="match status" value="1"/>
</dbReference>
<dbReference type="Proteomes" id="UP000315471">
    <property type="component" value="Unassembled WGS sequence"/>
</dbReference>
<evidence type="ECO:0000256" key="5">
    <source>
        <dbReference type="RuleBase" id="RU003322"/>
    </source>
</evidence>
<dbReference type="PROSITE" id="PS00297">
    <property type="entry name" value="HSP70_1"/>
    <property type="match status" value="1"/>
</dbReference>
<dbReference type="GO" id="GO:0140662">
    <property type="term" value="F:ATP-dependent protein folding chaperone"/>
    <property type="evidence" value="ECO:0007669"/>
    <property type="project" value="InterPro"/>
</dbReference>
<name>A0A5C6E375_9BACT</name>
<evidence type="ECO:0000313" key="7">
    <source>
        <dbReference type="Proteomes" id="UP000315471"/>
    </source>
</evidence>
<dbReference type="Gene3D" id="2.60.34.10">
    <property type="entry name" value="Substrate Binding Domain Of DNAk, Chain A, domain 1"/>
    <property type="match status" value="1"/>
</dbReference>
<dbReference type="PRINTS" id="PR00301">
    <property type="entry name" value="HEATSHOCK70"/>
</dbReference>
<dbReference type="EMBL" id="SJPY01000004">
    <property type="protein sequence ID" value="TWU41609.1"/>
    <property type="molecule type" value="Genomic_DNA"/>
</dbReference>
<keyword evidence="4" id="KW-0143">Chaperone</keyword>
<proteinExistence type="inferred from homology"/>
<keyword evidence="2 5" id="KW-0547">Nucleotide-binding</keyword>
<evidence type="ECO:0000256" key="1">
    <source>
        <dbReference type="ARBA" id="ARBA00007381"/>
    </source>
</evidence>
<dbReference type="PANTHER" id="PTHR19375">
    <property type="entry name" value="HEAT SHOCK PROTEIN 70KDA"/>
    <property type="match status" value="1"/>
</dbReference>
<accession>A0A5C6E375</accession>
<dbReference type="SUPFAM" id="SSF53067">
    <property type="entry name" value="Actin-like ATPase domain"/>
    <property type="match status" value="2"/>
</dbReference>
<keyword evidence="3 5" id="KW-0067">ATP-binding</keyword>
<dbReference type="FunFam" id="3.30.420.40:FF:000071">
    <property type="entry name" value="Molecular chaperone DnaK"/>
    <property type="match status" value="1"/>
</dbReference>
<dbReference type="AlphaFoldDB" id="A0A5C6E375"/>
<reference evidence="6 7" key="1">
    <citation type="submission" date="2019-02" db="EMBL/GenBank/DDBJ databases">
        <title>Deep-cultivation of Planctomycetes and their phenomic and genomic characterization uncovers novel biology.</title>
        <authorList>
            <person name="Wiegand S."/>
            <person name="Jogler M."/>
            <person name="Boedeker C."/>
            <person name="Pinto D."/>
            <person name="Vollmers J."/>
            <person name="Rivas-Marin E."/>
            <person name="Kohn T."/>
            <person name="Peeters S.H."/>
            <person name="Heuer A."/>
            <person name="Rast P."/>
            <person name="Oberbeckmann S."/>
            <person name="Bunk B."/>
            <person name="Jeske O."/>
            <person name="Meyerdierks A."/>
            <person name="Storesund J.E."/>
            <person name="Kallscheuer N."/>
            <person name="Luecker S."/>
            <person name="Lage O.M."/>
            <person name="Pohl T."/>
            <person name="Merkel B.J."/>
            <person name="Hornburger P."/>
            <person name="Mueller R.-W."/>
            <person name="Bruemmer F."/>
            <person name="Labrenz M."/>
            <person name="Spormann A.M."/>
            <person name="Op Den Camp H."/>
            <person name="Overmann J."/>
            <person name="Amann R."/>
            <person name="Jetten M.S.M."/>
            <person name="Mascher T."/>
            <person name="Medema M.H."/>
            <person name="Devos D.P."/>
            <person name="Kaster A.-K."/>
            <person name="Ovreas L."/>
            <person name="Rohde M."/>
            <person name="Galperin M.Y."/>
            <person name="Jogler C."/>
        </authorList>
    </citation>
    <scope>NUCLEOTIDE SEQUENCE [LARGE SCALE GENOMIC DNA]</scope>
    <source>
        <strain evidence="6 7">Q31b</strain>
    </source>
</reference>
<comment type="caution">
    <text evidence="6">The sequence shown here is derived from an EMBL/GenBank/DDBJ whole genome shotgun (WGS) entry which is preliminary data.</text>
</comment>
<dbReference type="RefSeq" id="WP_146600387.1">
    <property type="nucleotide sequence ID" value="NZ_SJPY01000004.1"/>
</dbReference>
<evidence type="ECO:0000313" key="6">
    <source>
        <dbReference type="EMBL" id="TWU41609.1"/>
    </source>
</evidence>
<dbReference type="PROSITE" id="PS00329">
    <property type="entry name" value="HSP70_2"/>
    <property type="match status" value="1"/>
</dbReference>
<dbReference type="GO" id="GO:0005524">
    <property type="term" value="F:ATP binding"/>
    <property type="evidence" value="ECO:0007669"/>
    <property type="project" value="UniProtKB-KW"/>
</dbReference>
<dbReference type="InterPro" id="IPR013126">
    <property type="entry name" value="Hsp_70_fam"/>
</dbReference>
<keyword evidence="7" id="KW-1185">Reference proteome</keyword>
<dbReference type="InterPro" id="IPR029047">
    <property type="entry name" value="HSP70_peptide-bd_sf"/>
</dbReference>
<evidence type="ECO:0000256" key="3">
    <source>
        <dbReference type="ARBA" id="ARBA00022840"/>
    </source>
</evidence>
<dbReference type="OrthoDB" id="9766019at2"/>